<dbReference type="Gramene" id="Psat01G0388100-T1">
    <property type="protein sequence ID" value="KAI5445813.1"/>
    <property type="gene ID" value="KIW84_013881"/>
</dbReference>
<protein>
    <submittedName>
        <fullName evidence="2">Uncharacterized protein</fullName>
    </submittedName>
</protein>
<organism evidence="2 3">
    <name type="scientific">Pisum sativum</name>
    <name type="common">Garden pea</name>
    <name type="synonym">Lathyrus oleraceus</name>
    <dbReference type="NCBI Taxonomy" id="3888"/>
    <lineage>
        <taxon>Eukaryota</taxon>
        <taxon>Viridiplantae</taxon>
        <taxon>Streptophyta</taxon>
        <taxon>Embryophyta</taxon>
        <taxon>Tracheophyta</taxon>
        <taxon>Spermatophyta</taxon>
        <taxon>Magnoliopsida</taxon>
        <taxon>eudicotyledons</taxon>
        <taxon>Gunneridae</taxon>
        <taxon>Pentapetalae</taxon>
        <taxon>rosids</taxon>
        <taxon>fabids</taxon>
        <taxon>Fabales</taxon>
        <taxon>Fabaceae</taxon>
        <taxon>Papilionoideae</taxon>
        <taxon>50 kb inversion clade</taxon>
        <taxon>NPAAA clade</taxon>
        <taxon>Hologalegina</taxon>
        <taxon>IRL clade</taxon>
        <taxon>Fabeae</taxon>
        <taxon>Lathyrus</taxon>
    </lineage>
</organism>
<sequence>MSKPLESHWSVVKGTLRYLSGIAHHGLVLKPPEPMQKGEIVDAAENAFERRARHVQVVKNRKLVSYEGRSNKQRASRDKLVSYEGRSNKQRASSSEIREDNAATLETSHVVNKRDGFFMRHRIHHHIASKFVLITLSRLF</sequence>
<accession>A0A9D5BL87</accession>
<name>A0A9D5BL87_PEA</name>
<comment type="caution">
    <text evidence="2">The sequence shown here is derived from an EMBL/GenBank/DDBJ whole genome shotgun (WGS) entry which is preliminary data.</text>
</comment>
<proteinExistence type="predicted"/>
<dbReference type="AlphaFoldDB" id="A0A9D5BL87"/>
<dbReference type="EMBL" id="JAMSHJ010000001">
    <property type="protein sequence ID" value="KAI5445813.1"/>
    <property type="molecule type" value="Genomic_DNA"/>
</dbReference>
<keyword evidence="3" id="KW-1185">Reference proteome</keyword>
<dbReference type="Proteomes" id="UP001058974">
    <property type="component" value="Chromosome 1"/>
</dbReference>
<feature type="region of interest" description="Disordered" evidence="1">
    <location>
        <begin position="67"/>
        <end position="101"/>
    </location>
</feature>
<evidence type="ECO:0000313" key="3">
    <source>
        <dbReference type="Proteomes" id="UP001058974"/>
    </source>
</evidence>
<gene>
    <name evidence="2" type="ORF">KIW84_013881</name>
</gene>
<reference evidence="2 3" key="1">
    <citation type="journal article" date="2022" name="Nat. Genet.">
        <title>Improved pea reference genome and pan-genome highlight genomic features and evolutionary characteristics.</title>
        <authorList>
            <person name="Yang T."/>
            <person name="Liu R."/>
            <person name="Luo Y."/>
            <person name="Hu S."/>
            <person name="Wang D."/>
            <person name="Wang C."/>
            <person name="Pandey M.K."/>
            <person name="Ge S."/>
            <person name="Xu Q."/>
            <person name="Li N."/>
            <person name="Li G."/>
            <person name="Huang Y."/>
            <person name="Saxena R.K."/>
            <person name="Ji Y."/>
            <person name="Li M."/>
            <person name="Yan X."/>
            <person name="He Y."/>
            <person name="Liu Y."/>
            <person name="Wang X."/>
            <person name="Xiang C."/>
            <person name="Varshney R.K."/>
            <person name="Ding H."/>
            <person name="Gao S."/>
            <person name="Zong X."/>
        </authorList>
    </citation>
    <scope>NUCLEOTIDE SEQUENCE [LARGE SCALE GENOMIC DNA]</scope>
    <source>
        <strain evidence="2 3">cv. Zhongwan 6</strain>
    </source>
</reference>
<evidence type="ECO:0000313" key="2">
    <source>
        <dbReference type="EMBL" id="KAI5445813.1"/>
    </source>
</evidence>
<evidence type="ECO:0000256" key="1">
    <source>
        <dbReference type="SAM" id="MobiDB-lite"/>
    </source>
</evidence>